<dbReference type="InterPro" id="IPR036390">
    <property type="entry name" value="WH_DNA-bd_sf"/>
</dbReference>
<dbReference type="PANTHER" id="PTHR30118">
    <property type="entry name" value="HTH-TYPE TRANSCRIPTIONAL REGULATOR LEUO-RELATED"/>
    <property type="match status" value="1"/>
</dbReference>
<dbReference type="SUPFAM" id="SSF46785">
    <property type="entry name" value="Winged helix' DNA-binding domain"/>
    <property type="match status" value="1"/>
</dbReference>
<dbReference type="GO" id="GO:0003677">
    <property type="term" value="F:DNA binding"/>
    <property type="evidence" value="ECO:0007669"/>
    <property type="project" value="UniProtKB-KW"/>
</dbReference>
<dbReference type="HOGENOM" id="CLU_039613_39_3_4"/>
<evidence type="ECO:0000256" key="2">
    <source>
        <dbReference type="ARBA" id="ARBA00023015"/>
    </source>
</evidence>
<evidence type="ECO:0000256" key="1">
    <source>
        <dbReference type="ARBA" id="ARBA00009437"/>
    </source>
</evidence>
<dbReference type="Pfam" id="PF00126">
    <property type="entry name" value="HTH_1"/>
    <property type="match status" value="1"/>
</dbReference>
<keyword evidence="2" id="KW-0805">Transcription regulation</keyword>
<dbReference type="SUPFAM" id="SSF53850">
    <property type="entry name" value="Periplasmic binding protein-like II"/>
    <property type="match status" value="1"/>
</dbReference>
<dbReference type="Gene3D" id="3.40.190.10">
    <property type="entry name" value="Periplasmic binding protein-like II"/>
    <property type="match status" value="2"/>
</dbReference>
<comment type="caution">
    <text evidence="6">The sequence shown here is derived from an EMBL/GenBank/DDBJ whole genome shotgun (WGS) entry which is preliminary data.</text>
</comment>
<gene>
    <name evidence="6" type="ORF">HMPREF1476_01134</name>
</gene>
<dbReference type="InterPro" id="IPR036388">
    <property type="entry name" value="WH-like_DNA-bd_sf"/>
</dbReference>
<protein>
    <recommendedName>
        <fullName evidence="5">HTH lysR-type domain-containing protein</fullName>
    </recommendedName>
</protein>
<name>S3BJ93_9BURK</name>
<dbReference type="AlphaFoldDB" id="S3BJ93"/>
<dbReference type="PATRIC" id="fig|1203554.3.peg.1173"/>
<dbReference type="CDD" id="cd08417">
    <property type="entry name" value="PBP2_Nitroaromatics_like"/>
    <property type="match status" value="1"/>
</dbReference>
<dbReference type="EMBL" id="ATCF01000016">
    <property type="protein sequence ID" value="EPD99455.1"/>
    <property type="molecule type" value="Genomic_DNA"/>
</dbReference>
<dbReference type="InterPro" id="IPR000847">
    <property type="entry name" value="LysR_HTH_N"/>
</dbReference>
<dbReference type="Gene3D" id="1.10.10.10">
    <property type="entry name" value="Winged helix-like DNA-binding domain superfamily/Winged helix DNA-binding domain"/>
    <property type="match status" value="1"/>
</dbReference>
<dbReference type="eggNOG" id="COG0583">
    <property type="taxonomic scope" value="Bacteria"/>
</dbReference>
<evidence type="ECO:0000256" key="4">
    <source>
        <dbReference type="ARBA" id="ARBA00023163"/>
    </source>
</evidence>
<feature type="domain" description="HTH lysR-type" evidence="5">
    <location>
        <begin position="13"/>
        <end position="62"/>
    </location>
</feature>
<keyword evidence="4" id="KW-0804">Transcription</keyword>
<accession>S3BJ93</accession>
<dbReference type="Proteomes" id="UP000014400">
    <property type="component" value="Unassembled WGS sequence"/>
</dbReference>
<dbReference type="GO" id="GO:0003700">
    <property type="term" value="F:DNA-binding transcription factor activity"/>
    <property type="evidence" value="ECO:0007669"/>
    <property type="project" value="InterPro"/>
</dbReference>
<proteinExistence type="inferred from homology"/>
<dbReference type="RefSeq" id="WP_016474421.1">
    <property type="nucleotide sequence ID" value="NZ_KE150480.1"/>
</dbReference>
<sequence>MKTTLDRSALLFLKTLYETKNLVNAANQLGIPPATASRMLGKLREVFNDELFTRCSGGLAATWRTTQAMPDVIRLLADYDHLLEPKLFDPKTLKREFKIAGVDHGVIFLAPAIAKISELAPGVSVDMTELTNDWPVQLRTGELDLLISPMETVPEGFPWLPLWEGRTTGIVVRPGHPLEALYEKTGRVTESDVIRYGFVEVTWRPTTYYRLTQSRLSPLLRERNIVIKTPYFMGAAKIISESNLVMLLSDIMADWFISLGALRRIPVVSEELEHVQSKGFVTKLIWHERSHLDPAMQWMRGMISYAVKETLSGGHVVHPEEGR</sequence>
<dbReference type="InterPro" id="IPR005119">
    <property type="entry name" value="LysR_subst-bd"/>
</dbReference>
<dbReference type="InterPro" id="IPR050389">
    <property type="entry name" value="LysR-type_TF"/>
</dbReference>
<comment type="similarity">
    <text evidence="1">Belongs to the LysR transcriptional regulatory family.</text>
</comment>
<keyword evidence="3" id="KW-0238">DNA-binding</keyword>
<dbReference type="PROSITE" id="PS50931">
    <property type="entry name" value="HTH_LYSR"/>
    <property type="match status" value="1"/>
</dbReference>
<dbReference type="InterPro" id="IPR037402">
    <property type="entry name" value="YidZ_PBP2"/>
</dbReference>
<evidence type="ECO:0000313" key="7">
    <source>
        <dbReference type="Proteomes" id="UP000014400"/>
    </source>
</evidence>
<keyword evidence="7" id="KW-1185">Reference proteome</keyword>
<dbReference type="STRING" id="1203554.HMPREF1476_01134"/>
<evidence type="ECO:0000256" key="3">
    <source>
        <dbReference type="ARBA" id="ARBA00023125"/>
    </source>
</evidence>
<evidence type="ECO:0000259" key="5">
    <source>
        <dbReference type="PROSITE" id="PS50931"/>
    </source>
</evidence>
<dbReference type="Pfam" id="PF03466">
    <property type="entry name" value="LysR_substrate"/>
    <property type="match status" value="1"/>
</dbReference>
<reference evidence="6 7" key="1">
    <citation type="submission" date="2013-04" db="EMBL/GenBank/DDBJ databases">
        <title>The Genome Sequence of Sutterella wadsworthensis HGA0223.</title>
        <authorList>
            <consortium name="The Broad Institute Genomics Platform"/>
            <person name="Earl A."/>
            <person name="Ward D."/>
            <person name="Feldgarden M."/>
            <person name="Gevers D."/>
            <person name="Schmidt T.M."/>
            <person name="Dover J."/>
            <person name="Dai D."/>
            <person name="Walker B."/>
            <person name="Young S."/>
            <person name="Zeng Q."/>
            <person name="Gargeya S."/>
            <person name="Fitzgerald M."/>
            <person name="Haas B."/>
            <person name="Abouelleil A."/>
            <person name="Allen A.W."/>
            <person name="Alvarado L."/>
            <person name="Arachchi H.M."/>
            <person name="Berlin A.M."/>
            <person name="Chapman S.B."/>
            <person name="Gainer-Dewar J."/>
            <person name="Goldberg J."/>
            <person name="Griggs A."/>
            <person name="Gujja S."/>
            <person name="Hansen M."/>
            <person name="Howarth C."/>
            <person name="Imamovic A."/>
            <person name="Ireland A."/>
            <person name="Larimer J."/>
            <person name="McCowan C."/>
            <person name="Murphy C."/>
            <person name="Pearson M."/>
            <person name="Poon T.W."/>
            <person name="Priest M."/>
            <person name="Roberts A."/>
            <person name="Saif S."/>
            <person name="Shea T."/>
            <person name="Sisk P."/>
            <person name="Sykes S."/>
            <person name="Wortman J."/>
            <person name="Nusbaum C."/>
            <person name="Birren B."/>
        </authorList>
    </citation>
    <scope>NUCLEOTIDE SEQUENCE [LARGE SCALE GENOMIC DNA]</scope>
    <source>
        <strain evidence="6 7">HGA0223</strain>
    </source>
</reference>
<evidence type="ECO:0000313" key="6">
    <source>
        <dbReference type="EMBL" id="EPD99455.1"/>
    </source>
</evidence>
<organism evidence="6 7">
    <name type="scientific">Sutterella wadsworthensis HGA0223</name>
    <dbReference type="NCBI Taxonomy" id="1203554"/>
    <lineage>
        <taxon>Bacteria</taxon>
        <taxon>Pseudomonadati</taxon>
        <taxon>Pseudomonadota</taxon>
        <taxon>Betaproteobacteria</taxon>
        <taxon>Burkholderiales</taxon>
        <taxon>Sutterellaceae</taxon>
        <taxon>Sutterella</taxon>
    </lineage>
</organism>
<dbReference type="PANTHER" id="PTHR30118:SF12">
    <property type="entry name" value="TRANSCRIPTIONAL REGULATOR LYSR FAMILY"/>
    <property type="match status" value="1"/>
</dbReference>